<name>A0A5B8L0Y6_9HYPH</name>
<dbReference type="GO" id="GO:0003677">
    <property type="term" value="F:DNA binding"/>
    <property type="evidence" value="ECO:0007669"/>
    <property type="project" value="UniProtKB-KW"/>
</dbReference>
<dbReference type="KEGG" id="niy:FQ775_13650"/>
<feature type="domain" description="HTH gntR-type" evidence="4">
    <location>
        <begin position="17"/>
        <end position="85"/>
    </location>
</feature>
<dbReference type="SMART" id="SM00895">
    <property type="entry name" value="FCD"/>
    <property type="match status" value="1"/>
</dbReference>
<dbReference type="CDD" id="cd07377">
    <property type="entry name" value="WHTH_GntR"/>
    <property type="match status" value="1"/>
</dbReference>
<evidence type="ECO:0000256" key="3">
    <source>
        <dbReference type="ARBA" id="ARBA00023163"/>
    </source>
</evidence>
<dbReference type="EMBL" id="CP042301">
    <property type="protein sequence ID" value="QDZ01340.1"/>
    <property type="molecule type" value="Genomic_DNA"/>
</dbReference>
<keyword evidence="6" id="KW-1185">Reference proteome</keyword>
<dbReference type="InterPro" id="IPR036388">
    <property type="entry name" value="WH-like_DNA-bd_sf"/>
</dbReference>
<dbReference type="InterPro" id="IPR008920">
    <property type="entry name" value="TF_FadR/GntR_C"/>
</dbReference>
<dbReference type="AlphaFoldDB" id="A0A5B8L0Y6"/>
<evidence type="ECO:0000256" key="1">
    <source>
        <dbReference type="ARBA" id="ARBA00023015"/>
    </source>
</evidence>
<dbReference type="InterPro" id="IPR036390">
    <property type="entry name" value="WH_DNA-bd_sf"/>
</dbReference>
<evidence type="ECO:0000259" key="4">
    <source>
        <dbReference type="PROSITE" id="PS50949"/>
    </source>
</evidence>
<dbReference type="Gene3D" id="1.20.120.530">
    <property type="entry name" value="GntR ligand-binding domain-like"/>
    <property type="match status" value="1"/>
</dbReference>
<dbReference type="SMART" id="SM00345">
    <property type="entry name" value="HTH_GNTR"/>
    <property type="match status" value="1"/>
</dbReference>
<dbReference type="SUPFAM" id="SSF48008">
    <property type="entry name" value="GntR ligand-binding domain-like"/>
    <property type="match status" value="1"/>
</dbReference>
<protein>
    <submittedName>
        <fullName evidence="5">FadR family transcriptional regulator</fullName>
    </submittedName>
</protein>
<dbReference type="PROSITE" id="PS50949">
    <property type="entry name" value="HTH_GNTR"/>
    <property type="match status" value="1"/>
</dbReference>
<keyword evidence="2" id="KW-0238">DNA-binding</keyword>
<dbReference type="Pfam" id="PF00392">
    <property type="entry name" value="GntR"/>
    <property type="match status" value="1"/>
</dbReference>
<accession>A0A5B8L0Y6</accession>
<reference evidence="5" key="1">
    <citation type="submission" date="2020-04" db="EMBL/GenBank/DDBJ databases">
        <title>Nitratireductor sp. nov. isolated from mangrove soil.</title>
        <authorList>
            <person name="Ye Y."/>
        </authorList>
    </citation>
    <scope>NUCLEOTIDE SEQUENCE</scope>
    <source>
        <strain evidence="5">SY7</strain>
    </source>
</reference>
<dbReference type="SUPFAM" id="SSF46785">
    <property type="entry name" value="Winged helix' DNA-binding domain"/>
    <property type="match status" value="1"/>
</dbReference>
<dbReference type="PANTHER" id="PTHR43537:SF44">
    <property type="entry name" value="GNTR FAMILY REGULATORY PROTEIN"/>
    <property type="match status" value="1"/>
</dbReference>
<dbReference type="InterPro" id="IPR000524">
    <property type="entry name" value="Tscrpt_reg_HTH_GntR"/>
</dbReference>
<keyword evidence="3" id="KW-0804">Transcription</keyword>
<dbReference type="Pfam" id="PF07729">
    <property type="entry name" value="FCD"/>
    <property type="match status" value="1"/>
</dbReference>
<dbReference type="Proteomes" id="UP000321389">
    <property type="component" value="Chromosome"/>
</dbReference>
<dbReference type="RefSeq" id="WP_146299985.1">
    <property type="nucleotide sequence ID" value="NZ_CP042301.2"/>
</dbReference>
<evidence type="ECO:0000313" key="6">
    <source>
        <dbReference type="Proteomes" id="UP000321389"/>
    </source>
</evidence>
<dbReference type="PRINTS" id="PR00035">
    <property type="entry name" value="HTHGNTR"/>
</dbReference>
<dbReference type="GO" id="GO:0003700">
    <property type="term" value="F:DNA-binding transcription factor activity"/>
    <property type="evidence" value="ECO:0007669"/>
    <property type="project" value="InterPro"/>
</dbReference>
<dbReference type="Gene3D" id="1.10.10.10">
    <property type="entry name" value="Winged helix-like DNA-binding domain superfamily/Winged helix DNA-binding domain"/>
    <property type="match status" value="1"/>
</dbReference>
<evidence type="ECO:0000256" key="2">
    <source>
        <dbReference type="ARBA" id="ARBA00023125"/>
    </source>
</evidence>
<organism evidence="5 6">
    <name type="scientific">Nitratireductor mangrovi</name>
    <dbReference type="NCBI Taxonomy" id="2599600"/>
    <lineage>
        <taxon>Bacteria</taxon>
        <taxon>Pseudomonadati</taxon>
        <taxon>Pseudomonadota</taxon>
        <taxon>Alphaproteobacteria</taxon>
        <taxon>Hyphomicrobiales</taxon>
        <taxon>Phyllobacteriaceae</taxon>
        <taxon>Nitratireductor</taxon>
    </lineage>
</organism>
<dbReference type="OrthoDB" id="9028214at2"/>
<sequence length="241" mass="26894">MNDQIATSLALKPGRRRNLFAQVVEELGLRIVRGDLGPDDPFPKEADLEAEFGVSRSVIREAVKTLAAKGLLESRTRTGIRVHAPMHWNLLDAEVLSWRYSAMPPRQFFSELFEVRMMIEPEAAALAATRATPADLVEIEDAFHAMAEASQANVPGIEADLRFHRGILAAGRNALLLQMGNLIGVGLLISHRFSREAFEIFLPLHGIVFDAIRARDADGARASMRDLLSRTREYMKDHIRD</sequence>
<evidence type="ECO:0000313" key="5">
    <source>
        <dbReference type="EMBL" id="QDZ01340.1"/>
    </source>
</evidence>
<dbReference type="PANTHER" id="PTHR43537">
    <property type="entry name" value="TRANSCRIPTIONAL REGULATOR, GNTR FAMILY"/>
    <property type="match status" value="1"/>
</dbReference>
<dbReference type="InterPro" id="IPR011711">
    <property type="entry name" value="GntR_C"/>
</dbReference>
<proteinExistence type="predicted"/>
<keyword evidence="1" id="KW-0805">Transcription regulation</keyword>
<gene>
    <name evidence="5" type="ORF">FQ775_13650</name>
</gene>